<dbReference type="Proteomes" id="UP000432516">
    <property type="component" value="Unassembled WGS sequence"/>
</dbReference>
<gene>
    <name evidence="13" type="ORF">B5F32_04700</name>
    <name evidence="15" type="ORF">DW782_02995</name>
    <name evidence="3" type="ORF">ERS852380_02309</name>
    <name evidence="2" type="ORF">ERS852429_00585</name>
    <name evidence="4" type="ORF">ERS852560_00364</name>
    <name evidence="9" type="ORF">GKD54_00555</name>
    <name evidence="8" type="ORF">GKD58_00555</name>
    <name evidence="7" type="ORF">GKD59_10745</name>
    <name evidence="10" type="ORF">GKD66_02815</name>
    <name evidence="11" type="ORF">GKD68_02510</name>
    <name evidence="12" type="ORF">GKD70_17065</name>
    <name evidence="14" type="ORF">HHO38_04135</name>
    <name evidence="5" type="ORF">LI194_01170</name>
    <name evidence="16" type="ORF">P2T59_06440</name>
    <name evidence="6" type="ORF">PN612_05480</name>
</gene>
<dbReference type="EMBL" id="CYXP01000001">
    <property type="protein sequence ID" value="CUM79020.1"/>
    <property type="molecule type" value="Genomic_DNA"/>
</dbReference>
<evidence type="ECO:0000313" key="26">
    <source>
        <dbReference type="Proteomes" id="UP000463337"/>
    </source>
</evidence>
<evidence type="ECO:0000313" key="24">
    <source>
        <dbReference type="Proteomes" id="UP000441609"/>
    </source>
</evidence>
<dbReference type="EMBL" id="CP120353">
    <property type="protein sequence ID" value="WET65622.1"/>
    <property type="molecule type" value="Genomic_DNA"/>
</dbReference>
<evidence type="ECO:0000313" key="16">
    <source>
        <dbReference type="EMBL" id="WET65622.1"/>
    </source>
</evidence>
<dbReference type="Proteomes" id="UP000501982">
    <property type="component" value="Chromosome"/>
</dbReference>
<dbReference type="Proteomes" id="UP001198806">
    <property type="component" value="Unassembled WGS sequence"/>
</dbReference>
<evidence type="ECO:0000313" key="22">
    <source>
        <dbReference type="Proteomes" id="UP000432516"/>
    </source>
</evidence>
<dbReference type="EMBL" id="NFJX01000003">
    <property type="protein sequence ID" value="OUP21118.1"/>
    <property type="molecule type" value="Genomic_DNA"/>
</dbReference>
<reference evidence="6" key="8">
    <citation type="submission" date="2023-01" db="EMBL/GenBank/DDBJ databases">
        <title>Human gut microbiome strain richness.</title>
        <authorList>
            <person name="Chen-Liaw A."/>
        </authorList>
    </citation>
    <scope>NUCLEOTIDE SEQUENCE</scope>
    <source>
        <strain evidence="6">D35st1_E5_D35t1_190705</strain>
    </source>
</reference>
<dbReference type="Proteomes" id="UP001221009">
    <property type="component" value="Chromosome"/>
</dbReference>
<dbReference type="GeneID" id="93525563"/>
<evidence type="ECO:0000313" key="19">
    <source>
        <dbReference type="Proteomes" id="UP000095591"/>
    </source>
</evidence>
<dbReference type="EMBL" id="WKMW01000001">
    <property type="protein sequence ID" value="MRY82773.1"/>
    <property type="molecule type" value="Genomic_DNA"/>
</dbReference>
<dbReference type="EMBL" id="WKLT01000008">
    <property type="protein sequence ID" value="MRY58372.1"/>
    <property type="molecule type" value="Genomic_DNA"/>
</dbReference>
<evidence type="ECO:0000313" key="17">
    <source>
        <dbReference type="Proteomes" id="UP000095332"/>
    </source>
</evidence>
<evidence type="ECO:0000313" key="14">
    <source>
        <dbReference type="EMBL" id="QJE27565.1"/>
    </source>
</evidence>
<dbReference type="SUPFAM" id="SSF54637">
    <property type="entry name" value="Thioesterase/thiol ester dehydrase-isomerase"/>
    <property type="match status" value="1"/>
</dbReference>
<name>A0A173RM05_PARDI</name>
<evidence type="ECO:0000313" key="23">
    <source>
        <dbReference type="Proteomes" id="UP000441358"/>
    </source>
</evidence>
<dbReference type="EMBL" id="QSJN01000001">
    <property type="protein sequence ID" value="RHD78275.1"/>
    <property type="molecule type" value="Genomic_DNA"/>
</dbReference>
<reference evidence="22 23" key="5">
    <citation type="journal article" date="2019" name="Nat. Med.">
        <title>A library of human gut bacterial isolates paired with longitudinal multiomics data enables mechanistic microbiome research.</title>
        <authorList>
            <person name="Poyet M."/>
            <person name="Groussin M."/>
            <person name="Gibbons S.M."/>
            <person name="Avila-Pacheco J."/>
            <person name="Jiang X."/>
            <person name="Kearney S.M."/>
            <person name="Perrotta A.R."/>
            <person name="Berdy B."/>
            <person name="Zhao S."/>
            <person name="Lieberman T.D."/>
            <person name="Swanson P.K."/>
            <person name="Smith M."/>
            <person name="Roesemann S."/>
            <person name="Alexander J.E."/>
            <person name="Rich S.A."/>
            <person name="Livny J."/>
            <person name="Vlamakis H."/>
            <person name="Clish C."/>
            <person name="Bullock K."/>
            <person name="Deik A."/>
            <person name="Scott J."/>
            <person name="Pierce K.A."/>
            <person name="Xavier R.J."/>
            <person name="Alm E.J."/>
        </authorList>
    </citation>
    <scope>NUCLEOTIDE SEQUENCE [LARGE SCALE GENOMIC DNA]</scope>
    <source>
        <strain evidence="9 27">BIOML-A10</strain>
        <strain evidence="8 25">BIOML-A11</strain>
        <strain evidence="11 22">BIOML-A2</strain>
        <strain evidence="12 24">BIOML-A20</strain>
        <strain evidence="10 23">BIOML-A32</strain>
        <strain evidence="7 26">BIOML-A41</strain>
    </source>
</reference>
<dbReference type="EMBL" id="WKMO01000017">
    <property type="protein sequence ID" value="MSB74974.1"/>
    <property type="molecule type" value="Genomic_DNA"/>
</dbReference>
<evidence type="ECO:0000313" key="2">
    <source>
        <dbReference type="EMBL" id="CUM79020.1"/>
    </source>
</evidence>
<dbReference type="EMBL" id="JAQMPX010000038">
    <property type="protein sequence ID" value="MDB9137963.1"/>
    <property type="molecule type" value="Genomic_DNA"/>
</dbReference>
<dbReference type="OrthoDB" id="9792301at2"/>
<evidence type="ECO:0000313" key="6">
    <source>
        <dbReference type="EMBL" id="MDB9137963.1"/>
    </source>
</evidence>
<evidence type="ECO:0000313" key="4">
    <source>
        <dbReference type="EMBL" id="CUP58857.1"/>
    </source>
</evidence>
<reference evidence="14 28" key="6">
    <citation type="submission" date="2020-04" db="EMBL/GenBank/DDBJ databases">
        <title>Complete Genomes and Methylome analysis of CBBP consortium that reverse antibiotic-induced susceptibility to vancomycin-resistant Enterococcus faecium infection.</title>
        <authorList>
            <person name="Fomenkov A."/>
            <person name="Zhang Z."/>
            <person name="Pamer E."/>
            <person name="Roberts R.J."/>
        </authorList>
    </citation>
    <scope>NUCLEOTIDE SEQUENCE [LARGE SCALE GENOMIC DNA]</scope>
    <source>
        <strain evidence="28">CBBP</strain>
        <strain evidence="14">CBBP-1</strain>
    </source>
</reference>
<dbReference type="RefSeq" id="WP_005856732.1">
    <property type="nucleotide sequence ID" value="NZ_AP019729.1"/>
</dbReference>
<dbReference type="InterPro" id="IPR006683">
    <property type="entry name" value="Thioestr_dom"/>
</dbReference>
<evidence type="ECO:0000313" key="5">
    <source>
        <dbReference type="EMBL" id="MCB6516409.1"/>
    </source>
</evidence>
<dbReference type="AlphaFoldDB" id="A0A173RM05"/>
<dbReference type="EMBL" id="WKMX01000001">
    <property type="protein sequence ID" value="MRZ04726.1"/>
    <property type="molecule type" value="Genomic_DNA"/>
</dbReference>
<evidence type="ECO:0000313" key="13">
    <source>
        <dbReference type="EMBL" id="OUP21118.1"/>
    </source>
</evidence>
<evidence type="ECO:0000313" key="20">
    <source>
        <dbReference type="Proteomes" id="UP000195950"/>
    </source>
</evidence>
<evidence type="ECO:0000259" key="1">
    <source>
        <dbReference type="Pfam" id="PF03061"/>
    </source>
</evidence>
<dbReference type="EMBL" id="JAJCNI010000001">
    <property type="protein sequence ID" value="MCB6516409.1"/>
    <property type="molecule type" value="Genomic_DNA"/>
</dbReference>
<evidence type="ECO:0000313" key="7">
    <source>
        <dbReference type="EMBL" id="MRY58372.1"/>
    </source>
</evidence>
<dbReference type="Proteomes" id="UP000195950">
    <property type="component" value="Unassembled WGS sequence"/>
</dbReference>
<dbReference type="EMBL" id="CYYK01000007">
    <property type="protein sequence ID" value="CUO43999.1"/>
    <property type="molecule type" value="Genomic_DNA"/>
</dbReference>
<dbReference type="Proteomes" id="UP001211522">
    <property type="component" value="Unassembled WGS sequence"/>
</dbReference>
<reference evidence="20" key="2">
    <citation type="submission" date="2017-04" db="EMBL/GenBank/DDBJ databases">
        <title>Function of individual gut microbiota members based on whole genome sequencing of pure cultures obtained from chicken caecum.</title>
        <authorList>
            <person name="Medvecky M."/>
            <person name="Cejkova D."/>
            <person name="Polansky O."/>
            <person name="Karasova D."/>
            <person name="Kubasova T."/>
            <person name="Cizek A."/>
            <person name="Rychlik I."/>
        </authorList>
    </citation>
    <scope>NUCLEOTIDE SEQUENCE [LARGE SCALE GENOMIC DNA]</scope>
    <source>
        <strain evidence="20">An199</strain>
    </source>
</reference>
<evidence type="ECO:0000313" key="10">
    <source>
        <dbReference type="EMBL" id="MRZ49193.1"/>
    </source>
</evidence>
<dbReference type="EMBL" id="WKNE01000002">
    <property type="protein sequence ID" value="MRZ53623.1"/>
    <property type="molecule type" value="Genomic_DNA"/>
</dbReference>
<dbReference type="EMBL" id="CP051672">
    <property type="protein sequence ID" value="QJE27565.1"/>
    <property type="molecule type" value="Genomic_DNA"/>
</dbReference>
<evidence type="ECO:0000313" key="9">
    <source>
        <dbReference type="EMBL" id="MRZ04726.1"/>
    </source>
</evidence>
<organism evidence="2 19">
    <name type="scientific">Parabacteroides distasonis</name>
    <dbReference type="NCBI Taxonomy" id="823"/>
    <lineage>
        <taxon>Bacteria</taxon>
        <taxon>Pseudomonadati</taxon>
        <taxon>Bacteroidota</taxon>
        <taxon>Bacteroidia</taxon>
        <taxon>Bacteroidales</taxon>
        <taxon>Tannerellaceae</taxon>
        <taxon>Parabacteroides</taxon>
    </lineage>
</organism>
<dbReference type="Proteomes" id="UP000471216">
    <property type="component" value="Unassembled WGS sequence"/>
</dbReference>
<dbReference type="EMBL" id="CZBM01000001">
    <property type="protein sequence ID" value="CUP58857.1"/>
    <property type="molecule type" value="Genomic_DNA"/>
</dbReference>
<dbReference type="GO" id="GO:0016790">
    <property type="term" value="F:thiolester hydrolase activity"/>
    <property type="evidence" value="ECO:0007669"/>
    <property type="project" value="UniProtKB-ARBA"/>
</dbReference>
<dbReference type="EMBL" id="WKMC01000001">
    <property type="protein sequence ID" value="MRZ49193.1"/>
    <property type="molecule type" value="Genomic_DNA"/>
</dbReference>
<dbReference type="Proteomes" id="UP000463337">
    <property type="component" value="Unassembled WGS sequence"/>
</dbReference>
<dbReference type="Gene3D" id="3.10.129.10">
    <property type="entry name" value="Hotdog Thioesterase"/>
    <property type="match status" value="1"/>
</dbReference>
<dbReference type="Proteomes" id="UP000095591">
    <property type="component" value="Unassembled WGS sequence"/>
</dbReference>
<protein>
    <submittedName>
        <fullName evidence="5 13">Thioesterase</fullName>
    </submittedName>
    <submittedName>
        <fullName evidence="2">Uncharacterized protein, possibly involved in aromatic compounds catabolism</fullName>
    </submittedName>
</protein>
<evidence type="ECO:0000313" key="12">
    <source>
        <dbReference type="EMBL" id="MSB74974.1"/>
    </source>
</evidence>
<dbReference type="Proteomes" id="UP000095455">
    <property type="component" value="Unassembled WGS sequence"/>
</dbReference>
<proteinExistence type="predicted"/>
<evidence type="ECO:0000313" key="3">
    <source>
        <dbReference type="EMBL" id="CUO43999.1"/>
    </source>
</evidence>
<dbReference type="InterPro" id="IPR029069">
    <property type="entry name" value="HotDog_dom_sf"/>
</dbReference>
<reference evidence="15 21" key="4">
    <citation type="submission" date="2018-08" db="EMBL/GenBank/DDBJ databases">
        <title>A genome reference for cultivated species of the human gut microbiota.</title>
        <authorList>
            <person name="Zou Y."/>
            <person name="Xue W."/>
            <person name="Luo G."/>
        </authorList>
    </citation>
    <scope>NUCLEOTIDE SEQUENCE [LARGE SCALE GENOMIC DNA]</scope>
    <source>
        <strain evidence="15 21">AM30-4</strain>
    </source>
</reference>
<dbReference type="Proteomes" id="UP000450599">
    <property type="component" value="Unassembled WGS sequence"/>
</dbReference>
<reference evidence="13" key="3">
    <citation type="journal article" date="2018" name="BMC Genomics">
        <title>Whole genome sequencing and function prediction of 133 gut anaerobes isolated from chicken caecum in pure cultures.</title>
        <authorList>
            <person name="Medvecky M."/>
            <person name="Cejkova D."/>
            <person name="Polansky O."/>
            <person name="Karasova D."/>
            <person name="Kubasova T."/>
            <person name="Cizek A."/>
            <person name="Rychlik I."/>
        </authorList>
    </citation>
    <scope>NUCLEOTIDE SEQUENCE</scope>
    <source>
        <strain evidence="13">An199</strain>
    </source>
</reference>
<dbReference type="Proteomes" id="UP000095332">
    <property type="component" value="Unassembled WGS sequence"/>
</dbReference>
<reference evidence="16" key="9">
    <citation type="submission" date="2023-03" db="EMBL/GenBank/DDBJ databases">
        <title>Parabacteroides distasonis, a bacteria resistant against UC.</title>
        <authorList>
            <person name="Dai W."/>
        </authorList>
    </citation>
    <scope>NUCLEOTIDE SEQUENCE</scope>
    <source>
        <strain evidence="16">F1-28</strain>
    </source>
</reference>
<dbReference type="Proteomes" id="UP000441358">
    <property type="component" value="Unassembled WGS sequence"/>
</dbReference>
<dbReference type="Pfam" id="PF03061">
    <property type="entry name" value="4HBT"/>
    <property type="match status" value="1"/>
</dbReference>
<evidence type="ECO:0000313" key="11">
    <source>
        <dbReference type="EMBL" id="MRZ53623.1"/>
    </source>
</evidence>
<sequence>MKKIINPWEGLDGYMCFGCAPNNPLGLHMEFFEDGDDIVAFWKPQGTYQGWLRTLHGGIQTTLMDELAGWVVLRKLQTSGVTSRLDAKFMKSISTDEPQLTIRGRMTDRKRNAIFIETEIYNSANELCTRAEMVYFITPQERAMEEFGFCGCKTEDEH</sequence>
<evidence type="ECO:0000313" key="21">
    <source>
        <dbReference type="Proteomes" id="UP000284660"/>
    </source>
</evidence>
<evidence type="ECO:0000313" key="27">
    <source>
        <dbReference type="Proteomes" id="UP000471216"/>
    </source>
</evidence>
<evidence type="ECO:0000313" key="18">
    <source>
        <dbReference type="Proteomes" id="UP000095455"/>
    </source>
</evidence>
<dbReference type="Proteomes" id="UP000441609">
    <property type="component" value="Unassembled WGS sequence"/>
</dbReference>
<dbReference type="Proteomes" id="UP000284660">
    <property type="component" value="Unassembled WGS sequence"/>
</dbReference>
<evidence type="ECO:0000313" key="28">
    <source>
        <dbReference type="Proteomes" id="UP000501982"/>
    </source>
</evidence>
<reference evidence="5" key="7">
    <citation type="submission" date="2021-10" db="EMBL/GenBank/DDBJ databases">
        <title>Collection of gut derived symbiotic bacterial strains cultured from healthy donors.</title>
        <authorList>
            <person name="Lin H."/>
            <person name="Littmann E."/>
            <person name="Kohout C."/>
            <person name="Pamer E.G."/>
        </authorList>
    </citation>
    <scope>NUCLEOTIDE SEQUENCE</scope>
    <source>
        <strain evidence="5">DFI.2.94</strain>
    </source>
</reference>
<evidence type="ECO:0000313" key="15">
    <source>
        <dbReference type="EMBL" id="RHD78275.1"/>
    </source>
</evidence>
<dbReference type="CDD" id="cd03443">
    <property type="entry name" value="PaaI_thioesterase"/>
    <property type="match status" value="1"/>
</dbReference>
<accession>A0A173RM05</accession>
<feature type="domain" description="Thioesterase" evidence="1">
    <location>
        <begin position="54"/>
        <end position="128"/>
    </location>
</feature>
<evidence type="ECO:0000313" key="25">
    <source>
        <dbReference type="Proteomes" id="UP000450599"/>
    </source>
</evidence>
<evidence type="ECO:0000313" key="8">
    <source>
        <dbReference type="EMBL" id="MRY82773.1"/>
    </source>
</evidence>
<reference evidence="17 18" key="1">
    <citation type="submission" date="2015-09" db="EMBL/GenBank/DDBJ databases">
        <authorList>
            <consortium name="Pathogen Informatics"/>
        </authorList>
    </citation>
    <scope>NUCLEOTIDE SEQUENCE [LARGE SCALE GENOMIC DNA]</scope>
    <source>
        <strain evidence="3 18">2789STDY5608822</strain>
        <strain evidence="2 19">2789STDY5608872</strain>
        <strain evidence="4 17">2789STDY5834948</strain>
    </source>
</reference>